<dbReference type="Proteomes" id="UP000030759">
    <property type="component" value="Unassembled WGS sequence"/>
</dbReference>
<reference evidence="2" key="4">
    <citation type="submission" date="2013-03" db="EMBL/GenBank/DDBJ databases">
        <title>Chinese hamster genome sequenced from sorted chromosomes.</title>
        <authorList>
            <person name="Brinkrolf K."/>
            <person name="Rupp O."/>
            <person name="Laux H."/>
            <person name="Kollin F."/>
            <person name="Ernst W."/>
            <person name="Linke B."/>
            <person name="Kofler R."/>
            <person name="Romand S."/>
            <person name="Hesse F."/>
            <person name="Budach W.E."/>
            <person name="Galosy S."/>
            <person name="Muller D."/>
            <person name="Noll T."/>
            <person name="Wienberg J."/>
            <person name="Jostock T."/>
            <person name="Leonard M."/>
            <person name="Grillari J."/>
            <person name="Tauch A."/>
            <person name="Goesmann A."/>
            <person name="Helk B."/>
            <person name="Mott J.E."/>
            <person name="Puehler A."/>
            <person name="Borth N."/>
        </authorList>
    </citation>
    <scope>NUCLEOTIDE SEQUENCE</scope>
    <source>
        <strain evidence="2">17A/GY</strain>
    </source>
</reference>
<dbReference type="AlphaFoldDB" id="G3IC09"/>
<evidence type="ECO:0000313" key="1">
    <source>
        <dbReference type="EMBL" id="EGW14531.1"/>
    </source>
</evidence>
<gene>
    <name evidence="2" type="ORF">H671_4g11591</name>
    <name evidence="1" type="ORF">I79_021195</name>
</gene>
<accession>G3IC09</accession>
<dbReference type="Proteomes" id="UP000001075">
    <property type="component" value="Unassembled WGS sequence"/>
</dbReference>
<reference evidence="4" key="3">
    <citation type="journal article" date="2013" name="Nat. Biotechnol.">
        <title>Chinese hamster genome sequenced from sorted chromosomes.</title>
        <authorList>
            <person name="Brinkrolf K."/>
            <person name="Rupp O."/>
            <person name="Laux H."/>
            <person name="Kollin F."/>
            <person name="Ernst W."/>
            <person name="Linke B."/>
            <person name="Kofler R."/>
            <person name="Romand S."/>
            <person name="Hesse F."/>
            <person name="Budach W.E."/>
            <person name="Galosy S."/>
            <person name="Muller D."/>
            <person name="Noll T."/>
            <person name="Wienberg J."/>
            <person name="Jostock T."/>
            <person name="Leonard M."/>
            <person name="Grillari J."/>
            <person name="Tauch A."/>
            <person name="Goesmann A."/>
            <person name="Helk B."/>
            <person name="Mott J.E."/>
            <person name="Puhler A."/>
            <person name="Borth N."/>
        </authorList>
    </citation>
    <scope>NUCLEOTIDE SEQUENCE [LARGE SCALE GENOMIC DNA]</scope>
    <source>
        <strain evidence="4">17A/GY</strain>
    </source>
</reference>
<dbReference type="EMBL" id="KE674011">
    <property type="protein sequence ID" value="ERE76750.1"/>
    <property type="molecule type" value="Genomic_DNA"/>
</dbReference>
<evidence type="ECO:0000313" key="3">
    <source>
        <dbReference type="Proteomes" id="UP000001075"/>
    </source>
</evidence>
<protein>
    <submittedName>
        <fullName evidence="1">Uncharacterized protein</fullName>
    </submittedName>
</protein>
<proteinExistence type="predicted"/>
<sequence>MPRCLSSTTVSQLQILEESLGLGDAGRNHHQAESQEDELLLCWQKQTAGKVQGWAVRSKLLLLQRKSGPLYQRGLSWQDINMCFIISLRSKKPSRQRENYVCSDRFSQLSHAHQQLSWVFPFSKASPKGKGLTVPIKSSPH</sequence>
<evidence type="ECO:0000313" key="2">
    <source>
        <dbReference type="EMBL" id="ERE76750.1"/>
    </source>
</evidence>
<name>G3IC09_CRIGR</name>
<evidence type="ECO:0000313" key="4">
    <source>
        <dbReference type="Proteomes" id="UP000030759"/>
    </source>
</evidence>
<organism evidence="1 3">
    <name type="scientific">Cricetulus griseus</name>
    <name type="common">Chinese hamster</name>
    <name type="synonym">Cricetulus barabensis griseus</name>
    <dbReference type="NCBI Taxonomy" id="10029"/>
    <lineage>
        <taxon>Eukaryota</taxon>
        <taxon>Metazoa</taxon>
        <taxon>Chordata</taxon>
        <taxon>Craniata</taxon>
        <taxon>Vertebrata</taxon>
        <taxon>Euteleostomi</taxon>
        <taxon>Mammalia</taxon>
        <taxon>Eutheria</taxon>
        <taxon>Euarchontoglires</taxon>
        <taxon>Glires</taxon>
        <taxon>Rodentia</taxon>
        <taxon>Myomorpha</taxon>
        <taxon>Muroidea</taxon>
        <taxon>Cricetidae</taxon>
        <taxon>Cricetinae</taxon>
        <taxon>Cricetulus</taxon>
    </lineage>
</organism>
<dbReference type="EMBL" id="JH001876">
    <property type="protein sequence ID" value="EGW14531.1"/>
    <property type="molecule type" value="Genomic_DNA"/>
</dbReference>
<reference evidence="3" key="1">
    <citation type="journal article" date="2011" name="Nat. Biotechnol.">
        <title>The genomic sequence of the Chinese hamster ovary (CHO)-K1 cell line.</title>
        <authorList>
            <person name="Xu X."/>
            <person name="Nagarajan H."/>
            <person name="Lewis N.E."/>
            <person name="Pan S."/>
            <person name="Cai Z."/>
            <person name="Liu X."/>
            <person name="Chen W."/>
            <person name="Xie M."/>
            <person name="Wang W."/>
            <person name="Hammond S."/>
            <person name="Andersen M.R."/>
            <person name="Neff N."/>
            <person name="Passarelli B."/>
            <person name="Koh W."/>
            <person name="Fan H.C."/>
            <person name="Wang J."/>
            <person name="Gui Y."/>
            <person name="Lee K.H."/>
            <person name="Betenbaugh M.J."/>
            <person name="Quake S.R."/>
            <person name="Famili I."/>
            <person name="Palsson B.O."/>
            <person name="Wang J."/>
        </authorList>
    </citation>
    <scope>NUCLEOTIDE SEQUENCE [LARGE SCALE GENOMIC DNA]</scope>
    <source>
        <strain evidence="3">CHO K1 cell line</strain>
    </source>
</reference>
<reference evidence="1" key="2">
    <citation type="submission" date="2011-08" db="EMBL/GenBank/DDBJ databases">
        <title>The genomic sequence of the Chinese hamster ovary CHO-K1 cell line.</title>
        <authorList>
            <person name="Xu X."/>
            <person name="Nagarajan H."/>
            <person name="Lewis N.E."/>
            <person name="Pan S."/>
            <person name="Cai Z."/>
            <person name="Liu X."/>
            <person name="Chen W."/>
            <person name="Xie M."/>
            <person name="Wang W."/>
            <person name="Hammond S."/>
            <person name="Andersen M.R."/>
            <person name="Neff N."/>
            <person name="Passarelli B."/>
            <person name="Koh W."/>
            <person name="Fan C.H."/>
            <person name="Wang J."/>
            <person name="Gui Y."/>
            <person name="Lee K.H."/>
            <person name="Betenbaugh M.J."/>
            <person name="Quake S.R."/>
            <person name="Famili I."/>
            <person name="Palsson B.O."/>
            <person name="Wang J."/>
        </authorList>
    </citation>
    <scope>NUCLEOTIDE SEQUENCE</scope>
</reference>